<organism evidence="10 11">
    <name type="scientific">Mesomycoplasma molare</name>
    <dbReference type="NCBI Taxonomy" id="171288"/>
    <lineage>
        <taxon>Bacteria</taxon>
        <taxon>Bacillati</taxon>
        <taxon>Mycoplasmatota</taxon>
        <taxon>Mycoplasmoidales</taxon>
        <taxon>Metamycoplasmataceae</taxon>
        <taxon>Mesomycoplasma</taxon>
    </lineage>
</organism>
<evidence type="ECO:0000256" key="6">
    <source>
        <dbReference type="ARBA" id="ARBA00023016"/>
    </source>
</evidence>
<evidence type="ECO:0000256" key="8">
    <source>
        <dbReference type="PROSITE-ProRule" id="PRU01122"/>
    </source>
</evidence>
<dbReference type="InterPro" id="IPR027065">
    <property type="entry name" value="Lon_Prtase"/>
</dbReference>
<dbReference type="InterPro" id="IPR003111">
    <property type="entry name" value="Lon_prtase_N"/>
</dbReference>
<dbReference type="EC" id="3.4.21.53" evidence="7"/>
<dbReference type="PIRSF" id="PIRSF001174">
    <property type="entry name" value="Lon_proteas"/>
    <property type="match status" value="1"/>
</dbReference>
<dbReference type="InterPro" id="IPR004815">
    <property type="entry name" value="Lon_bac/euk-typ"/>
</dbReference>
<keyword evidence="11" id="KW-1185">Reference proteome</keyword>
<feature type="active site" evidence="8">
    <location>
        <position position="774"/>
    </location>
</feature>
<dbReference type="PANTHER" id="PTHR10046">
    <property type="entry name" value="ATP DEPENDENT LON PROTEASE FAMILY MEMBER"/>
    <property type="match status" value="1"/>
</dbReference>
<dbReference type="SMART" id="SM00382">
    <property type="entry name" value="AAA"/>
    <property type="match status" value="1"/>
</dbReference>
<reference evidence="10" key="1">
    <citation type="submission" date="2022-08" db="EMBL/GenBank/DDBJ databases">
        <title>Complete genome sequence of Mycoplasma molare type strain H 542.</title>
        <authorList>
            <person name="Spergser J."/>
        </authorList>
    </citation>
    <scope>NUCLEOTIDE SEQUENCE</scope>
    <source>
        <strain evidence="10">H 542</strain>
    </source>
</reference>
<evidence type="ECO:0000256" key="5">
    <source>
        <dbReference type="ARBA" id="ARBA00022840"/>
    </source>
</evidence>
<evidence type="ECO:0000256" key="2">
    <source>
        <dbReference type="ARBA" id="ARBA00022741"/>
    </source>
</evidence>
<dbReference type="PROSITE" id="PS51786">
    <property type="entry name" value="LON_PROTEOLYTIC"/>
    <property type="match status" value="1"/>
</dbReference>
<comment type="catalytic activity">
    <reaction evidence="7 8">
        <text>Hydrolysis of proteins in presence of ATP.</text>
        <dbReference type="EC" id="3.4.21.53"/>
    </reaction>
</comment>
<dbReference type="Pfam" id="PF02190">
    <property type="entry name" value="LON_substr_bdg"/>
    <property type="match status" value="1"/>
</dbReference>
<dbReference type="InterPro" id="IPR020568">
    <property type="entry name" value="Ribosomal_Su5_D2-typ_SF"/>
</dbReference>
<dbReference type="SUPFAM" id="SSF54211">
    <property type="entry name" value="Ribosomal protein S5 domain 2-like"/>
    <property type="match status" value="1"/>
</dbReference>
<dbReference type="EMBL" id="CP103423">
    <property type="protein sequence ID" value="UWD34428.1"/>
    <property type="molecule type" value="Genomic_DNA"/>
</dbReference>
<dbReference type="Gene3D" id="3.40.50.300">
    <property type="entry name" value="P-loop containing nucleotide triphosphate hydrolases"/>
    <property type="match status" value="1"/>
</dbReference>
<keyword evidence="5 7" id="KW-0067">ATP-binding</keyword>
<protein>
    <recommendedName>
        <fullName evidence="7">Lon protease</fullName>
        <ecNumber evidence="7">3.4.21.53</ecNumber>
    </recommendedName>
</protein>
<feature type="domain" description="Lon proteolytic" evidence="9">
    <location>
        <begin position="644"/>
        <end position="825"/>
    </location>
</feature>
<dbReference type="Pfam" id="PF00004">
    <property type="entry name" value="AAA"/>
    <property type="match status" value="1"/>
</dbReference>
<dbReference type="RefSeq" id="WP_240532005.1">
    <property type="nucleotide sequence ID" value="NZ_CP103423.1"/>
</dbReference>
<keyword evidence="3 7" id="KW-0378">Hydrolase</keyword>
<dbReference type="Gene3D" id="1.20.5.5270">
    <property type="match status" value="1"/>
</dbReference>
<keyword evidence="1 7" id="KW-0645">Protease</keyword>
<dbReference type="GO" id="GO:0004252">
    <property type="term" value="F:serine-type endopeptidase activity"/>
    <property type="evidence" value="ECO:0007669"/>
    <property type="project" value="UniProtKB-EC"/>
</dbReference>
<keyword evidence="6" id="KW-0346">Stress response</keyword>
<accession>A0ABY5TUU5</accession>
<evidence type="ECO:0000256" key="3">
    <source>
        <dbReference type="ARBA" id="ARBA00022801"/>
    </source>
</evidence>
<dbReference type="Pfam" id="PF22667">
    <property type="entry name" value="Lon_lid"/>
    <property type="match status" value="1"/>
</dbReference>
<dbReference type="Pfam" id="PF05362">
    <property type="entry name" value="Lon_C"/>
    <property type="match status" value="1"/>
</dbReference>
<keyword evidence="7" id="KW-0963">Cytoplasm</keyword>
<dbReference type="NCBIfam" id="TIGR00763">
    <property type="entry name" value="lon"/>
    <property type="match status" value="1"/>
</dbReference>
<dbReference type="InterPro" id="IPR054594">
    <property type="entry name" value="Lon_lid"/>
</dbReference>
<evidence type="ECO:0000259" key="9">
    <source>
        <dbReference type="PROSITE" id="PS51786"/>
    </source>
</evidence>
<proteinExistence type="inferred from homology"/>
<gene>
    <name evidence="10" type="primary">lon</name>
    <name evidence="10" type="ORF">NX772_01195</name>
</gene>
<evidence type="ECO:0000256" key="1">
    <source>
        <dbReference type="ARBA" id="ARBA00022670"/>
    </source>
</evidence>
<comment type="subunit">
    <text evidence="7">Homohexamer. Organized in a ring with a central cavity.</text>
</comment>
<dbReference type="InterPro" id="IPR008269">
    <property type="entry name" value="Lon_proteolytic"/>
</dbReference>
<keyword evidence="2 7" id="KW-0547">Nucleotide-binding</keyword>
<dbReference type="Proteomes" id="UP001058364">
    <property type="component" value="Chromosome"/>
</dbReference>
<dbReference type="PRINTS" id="PR00830">
    <property type="entry name" value="ENDOLAPTASE"/>
</dbReference>
<evidence type="ECO:0000313" key="11">
    <source>
        <dbReference type="Proteomes" id="UP001058364"/>
    </source>
</evidence>
<evidence type="ECO:0000313" key="10">
    <source>
        <dbReference type="EMBL" id="UWD34428.1"/>
    </source>
</evidence>
<dbReference type="Gene3D" id="1.10.8.60">
    <property type="match status" value="1"/>
</dbReference>
<evidence type="ECO:0000256" key="4">
    <source>
        <dbReference type="ARBA" id="ARBA00022825"/>
    </source>
</evidence>
<dbReference type="Gene3D" id="1.20.58.1480">
    <property type="match status" value="1"/>
</dbReference>
<comment type="similarity">
    <text evidence="7 8">Belongs to the peptidase S16 family.</text>
</comment>
<name>A0ABY5TUU5_9BACT</name>
<evidence type="ECO:0000256" key="7">
    <source>
        <dbReference type="PIRNR" id="PIRNR001174"/>
    </source>
</evidence>
<dbReference type="InterPro" id="IPR027417">
    <property type="entry name" value="P-loop_NTPase"/>
</dbReference>
<dbReference type="InterPro" id="IPR003593">
    <property type="entry name" value="AAA+_ATPase"/>
</dbReference>
<dbReference type="SUPFAM" id="SSF52540">
    <property type="entry name" value="P-loop containing nucleoside triphosphate hydrolases"/>
    <property type="match status" value="1"/>
</dbReference>
<dbReference type="InterPro" id="IPR003959">
    <property type="entry name" value="ATPase_AAA_core"/>
</dbReference>
<dbReference type="CDD" id="cd19500">
    <property type="entry name" value="RecA-like_Lon"/>
    <property type="match status" value="1"/>
</dbReference>
<sequence length="825" mass="94400">MKNKKIKSAPFINLEFQVVLPKQIPDEIKINSKQLEIIKQQYESEGKFKKFNLIFTYFQNGIQNEDSIKKSNFYQKYATLVEVVSYKEGRSPKLIFTAGKVVKLIDFNKEKNVESLNFSGYSEIFYEAVEEINKVSEETIIEIFKKLEGLIKKHSFLEELNNIIDFVSKQIKTDDKPWELVSIFAEHLNIPYSERVKLLAMEDSGDRLNYLVQYLMVLVNEKKLVENIEIEMKKTLDKQQKEFLLRERIRAIRQQLGEEDEQETKNEKELYKNDDENKFPVEVRQIIKNETRKLKGMMSSSPEANVSKNYLDLIYNLPWRKVMIDDLNIQKAEKELSKKHYGLKDVKERILEFLAVLTNIKEKNKEKNTVLVKELPTENEALDLGLFSKDKNREINNMPILTLVGPPGTGKTTIAQSIADALGRKMIKISLGGVRDESEIRGHRRTYVGAMPGKIINAIKKAGISNPVILLDEIDKMSSDFRGDPASALLEVLDPEQNKFFQDHYLETEYDLSKVIFIATANYFDGIPEALADRMEIIELSSYTLLEKKEIVKSHLLEKVLSENKLDSKYFNIDDETIEFIIQNYTREAGVRDLKRNFDKITRKIIVKLLKGKIAKDQDFVVTKEFVRKMLGVEKFTDDINEKQPQIGAVNGLAYTSYGGSTLSIEVNTAPSTKAEIKLTGQLKDVMRESAEIAISYVRSNAAQFGIDFDFETNQIHIHVPEGAVPKDGPSAGVTFTTAIISALLKKPVSSKIGMTGEITLRGKVLAIGGLKEKSLAAYKFGIKTIFIPKENEKNLQDIAQEVKDNIEFKPVSNYIEIFDYIFKK</sequence>
<dbReference type="Gene3D" id="3.30.230.10">
    <property type="match status" value="1"/>
</dbReference>
<feature type="active site" evidence="8">
    <location>
        <position position="731"/>
    </location>
</feature>
<keyword evidence="4 7" id="KW-0720">Serine protease</keyword>
<comment type="subcellular location">
    <subcellularLocation>
        <location evidence="7">Cytoplasm</location>
    </subcellularLocation>
</comment>
<dbReference type="InterPro" id="IPR014721">
    <property type="entry name" value="Ribsml_uS5_D2-typ_fold_subgr"/>
</dbReference>